<sequence length="81" mass="9535">MSRYLIVKRLNTEQKVMVKQMAAASFYLCQILFIIYQNDLSSMVIFKTVYNTLQSIHQEKLDSYIPVQALFDKLQGSDFEF</sequence>
<name>A0ACA9P8C8_9GLOM</name>
<comment type="caution">
    <text evidence="1">The sequence shown here is derived from an EMBL/GenBank/DDBJ whole genome shotgun (WGS) entry which is preliminary data.</text>
</comment>
<organism evidence="1 2">
    <name type="scientific">Racocetra persica</name>
    <dbReference type="NCBI Taxonomy" id="160502"/>
    <lineage>
        <taxon>Eukaryota</taxon>
        <taxon>Fungi</taxon>
        <taxon>Fungi incertae sedis</taxon>
        <taxon>Mucoromycota</taxon>
        <taxon>Glomeromycotina</taxon>
        <taxon>Glomeromycetes</taxon>
        <taxon>Diversisporales</taxon>
        <taxon>Gigasporaceae</taxon>
        <taxon>Racocetra</taxon>
    </lineage>
</organism>
<gene>
    <name evidence="1" type="ORF">RPERSI_LOCUS9650</name>
</gene>
<dbReference type="EMBL" id="CAJVQC010018412">
    <property type="protein sequence ID" value="CAG8693198.1"/>
    <property type="molecule type" value="Genomic_DNA"/>
</dbReference>
<evidence type="ECO:0000313" key="2">
    <source>
        <dbReference type="Proteomes" id="UP000789920"/>
    </source>
</evidence>
<keyword evidence="2" id="KW-1185">Reference proteome</keyword>
<dbReference type="Proteomes" id="UP000789920">
    <property type="component" value="Unassembled WGS sequence"/>
</dbReference>
<reference evidence="1" key="1">
    <citation type="submission" date="2021-06" db="EMBL/GenBank/DDBJ databases">
        <authorList>
            <person name="Kallberg Y."/>
            <person name="Tangrot J."/>
            <person name="Rosling A."/>
        </authorList>
    </citation>
    <scope>NUCLEOTIDE SEQUENCE</scope>
    <source>
        <strain evidence="1">MA461A</strain>
    </source>
</reference>
<protein>
    <submittedName>
        <fullName evidence="1">31617_t:CDS:1</fullName>
    </submittedName>
</protein>
<proteinExistence type="predicted"/>
<accession>A0ACA9P8C8</accession>
<feature type="non-terminal residue" evidence="1">
    <location>
        <position position="81"/>
    </location>
</feature>
<evidence type="ECO:0000313" key="1">
    <source>
        <dbReference type="EMBL" id="CAG8693198.1"/>
    </source>
</evidence>
<feature type="non-terminal residue" evidence="1">
    <location>
        <position position="1"/>
    </location>
</feature>